<name>A0A0A9B3A1_ARUDO</name>
<reference evidence="1" key="2">
    <citation type="journal article" date="2015" name="Data Brief">
        <title>Shoot transcriptome of the giant reed, Arundo donax.</title>
        <authorList>
            <person name="Barrero R.A."/>
            <person name="Guerrero F.D."/>
            <person name="Moolhuijzen P."/>
            <person name="Goolsby J.A."/>
            <person name="Tidwell J."/>
            <person name="Bellgard S.E."/>
            <person name="Bellgard M.I."/>
        </authorList>
    </citation>
    <scope>NUCLEOTIDE SEQUENCE</scope>
    <source>
        <tissue evidence="1">Shoot tissue taken approximately 20 cm above the soil surface</tissue>
    </source>
</reference>
<proteinExistence type="predicted"/>
<accession>A0A0A9B3A1</accession>
<protein>
    <submittedName>
        <fullName evidence="1">Uncharacterized protein</fullName>
    </submittedName>
</protein>
<sequence length="11" mass="1378">MDDALTRRMRL</sequence>
<dbReference type="EMBL" id="GBRH01241307">
    <property type="protein sequence ID" value="JAD56588.1"/>
    <property type="molecule type" value="Transcribed_RNA"/>
</dbReference>
<reference evidence="1" key="1">
    <citation type="submission" date="2014-09" db="EMBL/GenBank/DDBJ databases">
        <authorList>
            <person name="Magalhaes I.L.F."/>
            <person name="Oliveira U."/>
            <person name="Santos F.R."/>
            <person name="Vidigal T.H.D.A."/>
            <person name="Brescovit A.D."/>
            <person name="Santos A.J."/>
        </authorList>
    </citation>
    <scope>NUCLEOTIDE SEQUENCE</scope>
    <source>
        <tissue evidence="1">Shoot tissue taken approximately 20 cm above the soil surface</tissue>
    </source>
</reference>
<organism evidence="1">
    <name type="scientific">Arundo donax</name>
    <name type="common">Giant reed</name>
    <name type="synonym">Donax arundinaceus</name>
    <dbReference type="NCBI Taxonomy" id="35708"/>
    <lineage>
        <taxon>Eukaryota</taxon>
        <taxon>Viridiplantae</taxon>
        <taxon>Streptophyta</taxon>
        <taxon>Embryophyta</taxon>
        <taxon>Tracheophyta</taxon>
        <taxon>Spermatophyta</taxon>
        <taxon>Magnoliopsida</taxon>
        <taxon>Liliopsida</taxon>
        <taxon>Poales</taxon>
        <taxon>Poaceae</taxon>
        <taxon>PACMAD clade</taxon>
        <taxon>Arundinoideae</taxon>
        <taxon>Arundineae</taxon>
        <taxon>Arundo</taxon>
    </lineage>
</organism>
<evidence type="ECO:0000313" key="1">
    <source>
        <dbReference type="EMBL" id="JAD56588.1"/>
    </source>
</evidence>